<protein>
    <submittedName>
        <fullName evidence="3">Ldh family oxidoreductase</fullName>
    </submittedName>
</protein>
<evidence type="ECO:0000256" key="1">
    <source>
        <dbReference type="ARBA" id="ARBA00006056"/>
    </source>
</evidence>
<accession>A0AAW9Q8C3</accession>
<organism evidence="3 4">
    <name type="scientific">Aquincola agrisoli</name>
    <dbReference type="NCBI Taxonomy" id="3119538"/>
    <lineage>
        <taxon>Bacteria</taxon>
        <taxon>Pseudomonadati</taxon>
        <taxon>Pseudomonadota</taxon>
        <taxon>Betaproteobacteria</taxon>
        <taxon>Burkholderiales</taxon>
        <taxon>Sphaerotilaceae</taxon>
        <taxon>Aquincola</taxon>
    </lineage>
</organism>
<dbReference type="Gene3D" id="1.10.1530.10">
    <property type="match status" value="1"/>
</dbReference>
<proteinExistence type="inferred from homology"/>
<dbReference type="Proteomes" id="UP001336250">
    <property type="component" value="Unassembled WGS sequence"/>
</dbReference>
<evidence type="ECO:0000256" key="2">
    <source>
        <dbReference type="ARBA" id="ARBA00023002"/>
    </source>
</evidence>
<reference evidence="3 4" key="1">
    <citation type="submission" date="2024-02" db="EMBL/GenBank/DDBJ databases">
        <title>Genome sequence of Aquincola sp. MAHUQ-54.</title>
        <authorList>
            <person name="Huq M.A."/>
        </authorList>
    </citation>
    <scope>NUCLEOTIDE SEQUENCE [LARGE SCALE GENOMIC DNA]</scope>
    <source>
        <strain evidence="3 4">MAHUQ-54</strain>
    </source>
</reference>
<gene>
    <name evidence="3" type="ORF">V4F39_07235</name>
</gene>
<keyword evidence="4" id="KW-1185">Reference proteome</keyword>
<comment type="similarity">
    <text evidence="1">Belongs to the LDH2/MDH2 oxidoreductase family.</text>
</comment>
<dbReference type="InterPro" id="IPR043143">
    <property type="entry name" value="Mal/L-sulf/L-lact_DH-like_NADP"/>
</dbReference>
<dbReference type="Pfam" id="PF02615">
    <property type="entry name" value="Ldh_2"/>
    <property type="match status" value="1"/>
</dbReference>
<dbReference type="EMBL" id="JAZIBG010000019">
    <property type="protein sequence ID" value="MEF7613701.1"/>
    <property type="molecule type" value="Genomic_DNA"/>
</dbReference>
<keyword evidence="2" id="KW-0560">Oxidoreductase</keyword>
<dbReference type="RefSeq" id="WP_332288641.1">
    <property type="nucleotide sequence ID" value="NZ_JAZIBG010000019.1"/>
</dbReference>
<evidence type="ECO:0000313" key="3">
    <source>
        <dbReference type="EMBL" id="MEF7613701.1"/>
    </source>
</evidence>
<comment type="caution">
    <text evidence="3">The sequence shown here is derived from an EMBL/GenBank/DDBJ whole genome shotgun (WGS) entry which is preliminary data.</text>
</comment>
<dbReference type="InterPro" id="IPR043144">
    <property type="entry name" value="Mal/L-sulf/L-lact_DH-like_ah"/>
</dbReference>
<name>A0AAW9Q8C3_9BURK</name>
<dbReference type="PANTHER" id="PTHR11091">
    <property type="entry name" value="OXIDOREDUCTASE-RELATED"/>
    <property type="match status" value="1"/>
</dbReference>
<dbReference type="GO" id="GO:0016491">
    <property type="term" value="F:oxidoreductase activity"/>
    <property type="evidence" value="ECO:0007669"/>
    <property type="project" value="UniProtKB-KW"/>
</dbReference>
<sequence>MPMLTLQQAREAVAAALREAGAGEAMAQATARALVLAEAQGLGSHGLSRIPQYTTHLRNGRVDGAAVPEVRTGNGRQRAAFIVDAGEGLAFPACELAVAEAVARAREFGIAIAGVANSHHCGVVVDHLRAAAEAGMVALGFANSPAAMPAAGGRHPIFGTNPVAAVFPRRGADPLMIDLSLSEVARGKLMVAAKEGRSIPPGWALDADGEPTTDPKAGMAGSMLPIGAASSSKGAMLALMVELLVTALVGAQFGFEASSFFVDEGNRPRIGQAFIVIDPGALAGSNAYLDRIEVLVAEMLSDDGVRLPGARREQLRRQAEREGIAVPDALLASWSKS</sequence>
<dbReference type="InterPro" id="IPR036111">
    <property type="entry name" value="Mal/L-sulfo/L-lacto_DH-like_sf"/>
</dbReference>
<evidence type="ECO:0000313" key="4">
    <source>
        <dbReference type="Proteomes" id="UP001336250"/>
    </source>
</evidence>
<dbReference type="SUPFAM" id="SSF89733">
    <property type="entry name" value="L-sulfolactate dehydrogenase-like"/>
    <property type="match status" value="1"/>
</dbReference>
<dbReference type="PANTHER" id="PTHR11091:SF0">
    <property type="entry name" value="MALATE DEHYDROGENASE"/>
    <property type="match status" value="1"/>
</dbReference>
<dbReference type="AlphaFoldDB" id="A0AAW9Q8C3"/>
<dbReference type="Gene3D" id="3.30.1370.60">
    <property type="entry name" value="Hypothetical oxidoreductase yiak, domain 2"/>
    <property type="match status" value="1"/>
</dbReference>
<dbReference type="InterPro" id="IPR003767">
    <property type="entry name" value="Malate/L-lactate_DH-like"/>
</dbReference>